<feature type="transmembrane region" description="Helical" evidence="6">
    <location>
        <begin position="42"/>
        <end position="64"/>
    </location>
</feature>
<accession>A0A1E5T8L3</accession>
<dbReference type="EMBL" id="MDJD01000046">
    <property type="protein sequence ID" value="OEK07678.1"/>
    <property type="molecule type" value="Genomic_DNA"/>
</dbReference>
<evidence type="ECO:0000256" key="2">
    <source>
        <dbReference type="ARBA" id="ARBA00012438"/>
    </source>
</evidence>
<evidence type="ECO:0000256" key="5">
    <source>
        <dbReference type="PROSITE-ProRule" id="PRU00169"/>
    </source>
</evidence>
<evidence type="ECO:0000256" key="6">
    <source>
        <dbReference type="SAM" id="Phobius"/>
    </source>
</evidence>
<comment type="catalytic activity">
    <reaction evidence="1">
        <text>ATP + protein L-histidine = ADP + protein N-phospho-L-histidine.</text>
        <dbReference type="EC" id="2.7.13.3"/>
    </reaction>
</comment>
<evidence type="ECO:0000256" key="4">
    <source>
        <dbReference type="ARBA" id="ARBA00023012"/>
    </source>
</evidence>
<evidence type="ECO:0000256" key="1">
    <source>
        <dbReference type="ARBA" id="ARBA00000085"/>
    </source>
</evidence>
<dbReference type="SMART" id="SM00388">
    <property type="entry name" value="HisKA"/>
    <property type="match status" value="1"/>
</dbReference>
<keyword evidence="10" id="KW-1185">Reference proteome</keyword>
<name>A0A1E5T8L3_9FLAO</name>
<dbReference type="Pfam" id="PF00072">
    <property type="entry name" value="Response_reg"/>
    <property type="match status" value="1"/>
</dbReference>
<dbReference type="PROSITE" id="PS50109">
    <property type="entry name" value="HIS_KIN"/>
    <property type="match status" value="1"/>
</dbReference>
<protein>
    <recommendedName>
        <fullName evidence="2">histidine kinase</fullName>
        <ecNumber evidence="2">2.7.13.3</ecNumber>
    </recommendedName>
</protein>
<dbReference type="SUPFAM" id="SSF52172">
    <property type="entry name" value="CheY-like"/>
    <property type="match status" value="1"/>
</dbReference>
<feature type="transmembrane region" description="Helical" evidence="6">
    <location>
        <begin position="17"/>
        <end position="36"/>
    </location>
</feature>
<dbReference type="EC" id="2.7.13.3" evidence="2"/>
<keyword evidence="4" id="KW-0902">Two-component regulatory system</keyword>
<feature type="domain" description="Histidine kinase" evidence="7">
    <location>
        <begin position="104"/>
        <end position="328"/>
    </location>
</feature>
<keyword evidence="3 5" id="KW-0597">Phosphoprotein</keyword>
<dbReference type="InterPro" id="IPR003594">
    <property type="entry name" value="HATPase_dom"/>
</dbReference>
<evidence type="ECO:0000259" key="7">
    <source>
        <dbReference type="PROSITE" id="PS50109"/>
    </source>
</evidence>
<dbReference type="Gene3D" id="3.40.50.2300">
    <property type="match status" value="1"/>
</dbReference>
<dbReference type="SUPFAM" id="SSF55874">
    <property type="entry name" value="ATPase domain of HSP90 chaperone/DNA topoisomerase II/histidine kinase"/>
    <property type="match status" value="1"/>
</dbReference>
<dbReference type="CDD" id="cd00082">
    <property type="entry name" value="HisKA"/>
    <property type="match status" value="1"/>
</dbReference>
<dbReference type="Pfam" id="PF02518">
    <property type="entry name" value="HATPase_c"/>
    <property type="match status" value="1"/>
</dbReference>
<dbReference type="AlphaFoldDB" id="A0A1E5T8L3"/>
<dbReference type="Gene3D" id="3.30.565.10">
    <property type="entry name" value="Histidine kinase-like ATPase, C-terminal domain"/>
    <property type="match status" value="1"/>
</dbReference>
<keyword evidence="6" id="KW-1133">Transmembrane helix</keyword>
<dbReference type="PANTHER" id="PTHR45339:SF1">
    <property type="entry name" value="HYBRID SIGNAL TRANSDUCTION HISTIDINE KINASE J"/>
    <property type="match status" value="1"/>
</dbReference>
<feature type="modified residue" description="4-aspartylphosphate" evidence="5">
    <location>
        <position position="397"/>
    </location>
</feature>
<dbReference type="PRINTS" id="PR00344">
    <property type="entry name" value="BCTRLSENSOR"/>
</dbReference>
<evidence type="ECO:0000313" key="9">
    <source>
        <dbReference type="EMBL" id="OEK07678.1"/>
    </source>
</evidence>
<gene>
    <name evidence="9" type="ORF">A8C32_17010</name>
</gene>
<dbReference type="InterPro" id="IPR036097">
    <property type="entry name" value="HisK_dim/P_sf"/>
</dbReference>
<dbReference type="PANTHER" id="PTHR45339">
    <property type="entry name" value="HYBRID SIGNAL TRANSDUCTION HISTIDINE KINASE J"/>
    <property type="match status" value="1"/>
</dbReference>
<dbReference type="InterPro" id="IPR036890">
    <property type="entry name" value="HATPase_C_sf"/>
</dbReference>
<feature type="domain" description="Response regulatory" evidence="8">
    <location>
        <begin position="348"/>
        <end position="466"/>
    </location>
</feature>
<dbReference type="InterPro" id="IPR004358">
    <property type="entry name" value="Sig_transdc_His_kin-like_C"/>
</dbReference>
<dbReference type="Proteomes" id="UP000095713">
    <property type="component" value="Unassembled WGS sequence"/>
</dbReference>
<organism evidence="9 10">
    <name type="scientific">Flavivirga aquatica</name>
    <dbReference type="NCBI Taxonomy" id="1849968"/>
    <lineage>
        <taxon>Bacteria</taxon>
        <taxon>Pseudomonadati</taxon>
        <taxon>Bacteroidota</taxon>
        <taxon>Flavobacteriia</taxon>
        <taxon>Flavobacteriales</taxon>
        <taxon>Flavobacteriaceae</taxon>
        <taxon>Flavivirga</taxon>
    </lineage>
</organism>
<dbReference type="SMART" id="SM00448">
    <property type="entry name" value="REC"/>
    <property type="match status" value="1"/>
</dbReference>
<reference evidence="9 10" key="1">
    <citation type="submission" date="2016-05" db="EMBL/GenBank/DDBJ databases">
        <title>Draft Genome Sequence of Algibacter sp. Strain SK-16 Isolated from the Surface Water of Aburatsubo Inlet.</title>
        <authorList>
            <person name="Wong S.-K."/>
            <person name="Yoshizawa S."/>
            <person name="Nakajima Y."/>
            <person name="Ogura Y."/>
            <person name="Tetsuya H."/>
            <person name="Hamasaki K."/>
        </authorList>
    </citation>
    <scope>NUCLEOTIDE SEQUENCE [LARGE SCALE GENOMIC DNA]</scope>
    <source>
        <strain evidence="9 10">SK-16</strain>
    </source>
</reference>
<dbReference type="OrthoDB" id="9816309at2"/>
<dbReference type="InterPro" id="IPR011006">
    <property type="entry name" value="CheY-like_superfamily"/>
</dbReference>
<dbReference type="Gene3D" id="1.10.287.130">
    <property type="match status" value="1"/>
</dbReference>
<comment type="caution">
    <text evidence="9">The sequence shown here is derived from an EMBL/GenBank/DDBJ whole genome shotgun (WGS) entry which is preliminary data.</text>
</comment>
<dbReference type="GO" id="GO:0000155">
    <property type="term" value="F:phosphorelay sensor kinase activity"/>
    <property type="evidence" value="ECO:0007669"/>
    <property type="project" value="InterPro"/>
</dbReference>
<sequence>MGVLKHYIESIKMKKKLSFFIFISIVTILFIGYFFLEKKVYTQSAAIFLFVLAVVQVFLLQYFLKNQLKNNIVKTNLKLRINELKQDIKNSDKISDHKSIHMANMSYEIRTPLSTVIGMLNMLKQTELNTDQKAQVEIADYSSQHLLQLVNMVTDNADVAAGDLKLNLLAIDLKSDLSQLFKVFEYQAWEKGLEFEYKFLSKEKDNFLVLGDSRRIQQVLINLISNAIKFTNTGKISIIVDETIGIDDEQIITFYIKDTGIGIKPREIKRIFNDSKDDYNTSMMKDYRGGGVGLSISYKLVKLMGSELNLESKENEGSTFYFSLQLKKTLNIQSKEEGVAPIMFNKFNVLVAEDNRMNQKVIKFLLERQGADCTFAKNGLEAVELYKILDFDMIFMDIYMPDMDGYEATRIIKETQKYKADKTPIIAVSASAFEEDINNVKLAGIDDFLAKPIEVIKLKELIAKYSKRKDTPPPIF</sequence>
<dbReference type="SMART" id="SM00387">
    <property type="entry name" value="HATPase_c"/>
    <property type="match status" value="1"/>
</dbReference>
<dbReference type="InterPro" id="IPR001789">
    <property type="entry name" value="Sig_transdc_resp-reg_receiver"/>
</dbReference>
<dbReference type="InterPro" id="IPR003661">
    <property type="entry name" value="HisK_dim/P_dom"/>
</dbReference>
<dbReference type="SUPFAM" id="SSF47384">
    <property type="entry name" value="Homodimeric domain of signal transducing histidine kinase"/>
    <property type="match status" value="1"/>
</dbReference>
<dbReference type="InterPro" id="IPR005467">
    <property type="entry name" value="His_kinase_dom"/>
</dbReference>
<dbReference type="PROSITE" id="PS50110">
    <property type="entry name" value="RESPONSE_REGULATORY"/>
    <property type="match status" value="1"/>
</dbReference>
<evidence type="ECO:0000259" key="8">
    <source>
        <dbReference type="PROSITE" id="PS50110"/>
    </source>
</evidence>
<keyword evidence="6" id="KW-0812">Transmembrane</keyword>
<evidence type="ECO:0000256" key="3">
    <source>
        <dbReference type="ARBA" id="ARBA00022553"/>
    </source>
</evidence>
<keyword evidence="6" id="KW-0472">Membrane</keyword>
<proteinExistence type="predicted"/>
<evidence type="ECO:0000313" key="10">
    <source>
        <dbReference type="Proteomes" id="UP000095713"/>
    </source>
</evidence>
<dbReference type="STRING" id="1849968.A8C32_17010"/>
<dbReference type="Pfam" id="PF00512">
    <property type="entry name" value="HisKA"/>
    <property type="match status" value="1"/>
</dbReference>
<dbReference type="CDD" id="cd17546">
    <property type="entry name" value="REC_hyHK_CKI1_RcsC-like"/>
    <property type="match status" value="1"/>
</dbReference>